<sequence length="389" mass="42250">MLYLIKQDEASSTLEVSFRCLFAAGKVVAPEMYQAYQDGDPFMDLQGLLEPHHEAPPTGADLDAAGEILTLDMLAKWGAPDEEPEWEELRSACLAALDKSRDLRPAVYLTAALLHTHGIPGFADGLRLLRGLLEQYWEPLFPPLDEDGDAMERSSALFNLTNFHKVLKPLRNTPLVEDRAVGRFSLQDIEVAEGKAEAREGQGGELPQVGVIQAVFQAVGQETSRELAATIARAVDDLVAIESQFREHCGPDQAPDLSRLKEQLQRVGVALRTYSLEGAGPAAAAIEAGEDSETPASRVSGSEPSASQAIGAAPQPPAMAGEIRSRQDAVAAMEGIARYFRRHEPSSPIPLLMERAKRLVDMDFLSILRDVAPDAVPQGEKLRGDDKPE</sequence>
<accession>A0A2N7TFP5</accession>
<organism evidence="3 4">
    <name type="scientific">Halomonas heilongjiangensis</name>
    <dbReference type="NCBI Taxonomy" id="1387883"/>
    <lineage>
        <taxon>Bacteria</taxon>
        <taxon>Pseudomonadati</taxon>
        <taxon>Pseudomonadota</taxon>
        <taxon>Gammaproteobacteria</taxon>
        <taxon>Oceanospirillales</taxon>
        <taxon>Halomonadaceae</taxon>
        <taxon>Halomonas</taxon>
    </lineage>
</organism>
<dbReference type="AlphaFoldDB" id="A0A2N7TFP5"/>
<feature type="compositionally biased region" description="Polar residues" evidence="1">
    <location>
        <begin position="294"/>
        <end position="308"/>
    </location>
</feature>
<dbReference type="PANTHER" id="PTHR37951:SF1">
    <property type="entry name" value="TYPE VI SECRETION SYSTEM COMPONENT TSSA1"/>
    <property type="match status" value="1"/>
</dbReference>
<dbReference type="Proteomes" id="UP000235346">
    <property type="component" value="Unassembled WGS sequence"/>
</dbReference>
<dbReference type="Pfam" id="PF06812">
    <property type="entry name" value="ImpA_N"/>
    <property type="match status" value="1"/>
</dbReference>
<keyword evidence="4" id="KW-1185">Reference proteome</keyword>
<evidence type="ECO:0000259" key="2">
    <source>
        <dbReference type="Pfam" id="PF06812"/>
    </source>
</evidence>
<evidence type="ECO:0000313" key="3">
    <source>
        <dbReference type="EMBL" id="PMR67012.1"/>
    </source>
</evidence>
<dbReference type="NCBIfam" id="TIGR03363">
    <property type="entry name" value="VI_chp_8"/>
    <property type="match status" value="1"/>
</dbReference>
<reference evidence="3 4" key="1">
    <citation type="submission" date="2018-01" db="EMBL/GenBank/DDBJ databases">
        <title>Halomonas endophytica sp. nov., isolated from storage liquid in the stems of Populus euphratica.</title>
        <authorList>
            <person name="Chen C."/>
        </authorList>
    </citation>
    <scope>NUCLEOTIDE SEQUENCE [LARGE SCALE GENOMIC DNA]</scope>
    <source>
        <strain evidence="3 4">DSM 26881</strain>
    </source>
</reference>
<proteinExistence type="predicted"/>
<feature type="region of interest" description="Disordered" evidence="1">
    <location>
        <begin position="284"/>
        <end position="321"/>
    </location>
</feature>
<dbReference type="InterPro" id="IPR017740">
    <property type="entry name" value="TssA-like"/>
</dbReference>
<gene>
    <name evidence="3" type="ORF">C1H66_21600</name>
</gene>
<dbReference type="OrthoDB" id="9771118at2"/>
<name>A0A2N7TFP5_9GAMM</name>
<dbReference type="InterPro" id="IPR010657">
    <property type="entry name" value="ImpA_N"/>
</dbReference>
<dbReference type="EMBL" id="PNRE01000103">
    <property type="protein sequence ID" value="PMR67012.1"/>
    <property type="molecule type" value="Genomic_DNA"/>
</dbReference>
<evidence type="ECO:0000256" key="1">
    <source>
        <dbReference type="SAM" id="MobiDB-lite"/>
    </source>
</evidence>
<dbReference type="PANTHER" id="PTHR37951">
    <property type="entry name" value="CYTOPLASMIC PROTEIN-RELATED"/>
    <property type="match status" value="1"/>
</dbReference>
<evidence type="ECO:0000313" key="4">
    <source>
        <dbReference type="Proteomes" id="UP000235346"/>
    </source>
</evidence>
<comment type="caution">
    <text evidence="3">The sequence shown here is derived from an EMBL/GenBank/DDBJ whole genome shotgun (WGS) entry which is preliminary data.</text>
</comment>
<feature type="domain" description="ImpA N-terminal" evidence="2">
    <location>
        <begin position="57"/>
        <end position="160"/>
    </location>
</feature>
<protein>
    <submittedName>
        <fullName evidence="3">Type VI secretion system protein TssA</fullName>
    </submittedName>
</protein>